<keyword evidence="7" id="KW-1185">Reference proteome</keyword>
<feature type="transmembrane region" description="Helical" evidence="4">
    <location>
        <begin position="264"/>
        <end position="287"/>
    </location>
</feature>
<name>A0A7C8IG91_9PLEO</name>
<keyword evidence="4" id="KW-0812">Transmembrane</keyword>
<dbReference type="Pfam" id="PF07690">
    <property type="entry name" value="MFS_1"/>
    <property type="match status" value="1"/>
</dbReference>
<dbReference type="InterPro" id="IPR020846">
    <property type="entry name" value="MFS_dom"/>
</dbReference>
<keyword evidence="4" id="KW-0472">Membrane</keyword>
<accession>A0A7C8IG91</accession>
<evidence type="ECO:0000256" key="4">
    <source>
        <dbReference type="SAM" id="Phobius"/>
    </source>
</evidence>
<feature type="transmembrane region" description="Helical" evidence="4">
    <location>
        <begin position="134"/>
        <end position="153"/>
    </location>
</feature>
<evidence type="ECO:0000259" key="5">
    <source>
        <dbReference type="PROSITE" id="PS50850"/>
    </source>
</evidence>
<feature type="transmembrane region" description="Helical" evidence="4">
    <location>
        <begin position="393"/>
        <end position="414"/>
    </location>
</feature>
<protein>
    <submittedName>
        <fullName evidence="6">Major facilitator superfamily domain-containing protein</fullName>
    </submittedName>
</protein>
<dbReference type="Proteomes" id="UP000481861">
    <property type="component" value="Unassembled WGS sequence"/>
</dbReference>
<feature type="transmembrane region" description="Helical" evidence="4">
    <location>
        <begin position="104"/>
        <end position="122"/>
    </location>
</feature>
<feature type="region of interest" description="Disordered" evidence="3">
    <location>
        <begin position="1"/>
        <end position="30"/>
    </location>
</feature>
<gene>
    <name evidence="6" type="ORF">BDV95DRAFT_225401</name>
</gene>
<dbReference type="SUPFAM" id="SSF103473">
    <property type="entry name" value="MFS general substrate transporter"/>
    <property type="match status" value="1"/>
</dbReference>
<keyword evidence="4" id="KW-1133">Transmembrane helix</keyword>
<feature type="transmembrane region" description="Helical" evidence="4">
    <location>
        <begin position="357"/>
        <end position="381"/>
    </location>
</feature>
<dbReference type="CDD" id="cd17352">
    <property type="entry name" value="MFS_MCT_SLC16"/>
    <property type="match status" value="1"/>
</dbReference>
<comment type="caution">
    <text evidence="6">The sequence shown here is derived from an EMBL/GenBank/DDBJ whole genome shotgun (WGS) entry which is preliminary data.</text>
</comment>
<feature type="transmembrane region" description="Helical" evidence="4">
    <location>
        <begin position="327"/>
        <end position="351"/>
    </location>
</feature>
<evidence type="ECO:0000256" key="2">
    <source>
        <dbReference type="ARBA" id="ARBA00006727"/>
    </source>
</evidence>
<reference evidence="6 7" key="1">
    <citation type="submission" date="2020-01" db="EMBL/GenBank/DDBJ databases">
        <authorList>
            <consortium name="DOE Joint Genome Institute"/>
            <person name="Haridas S."/>
            <person name="Albert R."/>
            <person name="Binder M."/>
            <person name="Bloem J."/>
            <person name="Labutti K."/>
            <person name="Salamov A."/>
            <person name="Andreopoulos B."/>
            <person name="Baker S.E."/>
            <person name="Barry K."/>
            <person name="Bills G."/>
            <person name="Bluhm B.H."/>
            <person name="Cannon C."/>
            <person name="Castanera R."/>
            <person name="Culley D.E."/>
            <person name="Daum C."/>
            <person name="Ezra D."/>
            <person name="Gonzalez J.B."/>
            <person name="Henrissat B."/>
            <person name="Kuo A."/>
            <person name="Liang C."/>
            <person name="Lipzen A."/>
            <person name="Lutzoni F."/>
            <person name="Magnuson J."/>
            <person name="Mondo S."/>
            <person name="Nolan M."/>
            <person name="Ohm R."/>
            <person name="Pangilinan J."/>
            <person name="Park H.-J.H."/>
            <person name="Ramirez L."/>
            <person name="Alfaro M."/>
            <person name="Sun H."/>
            <person name="Tritt A."/>
            <person name="Yoshinaga Y."/>
            <person name="Zwiers L.-H.L."/>
            <person name="Turgeon B.G."/>
            <person name="Goodwin S.B."/>
            <person name="Spatafora J.W."/>
            <person name="Crous P.W."/>
            <person name="Grigoriev I.V."/>
        </authorList>
    </citation>
    <scope>NUCLEOTIDE SEQUENCE [LARGE SCALE GENOMIC DNA]</scope>
    <source>
        <strain evidence="6 7">CBS 611.86</strain>
    </source>
</reference>
<feature type="transmembrane region" description="Helical" evidence="4">
    <location>
        <begin position="299"/>
        <end position="320"/>
    </location>
</feature>
<dbReference type="EMBL" id="JAADJZ010000003">
    <property type="protein sequence ID" value="KAF2876431.1"/>
    <property type="molecule type" value="Genomic_DNA"/>
</dbReference>
<dbReference type="InterPro" id="IPR036259">
    <property type="entry name" value="MFS_trans_sf"/>
</dbReference>
<dbReference type="PROSITE" id="PS50850">
    <property type="entry name" value="MFS"/>
    <property type="match status" value="1"/>
</dbReference>
<evidence type="ECO:0000313" key="6">
    <source>
        <dbReference type="EMBL" id="KAF2876431.1"/>
    </source>
</evidence>
<feature type="transmembrane region" description="Helical" evidence="4">
    <location>
        <begin position="159"/>
        <end position="185"/>
    </location>
</feature>
<feature type="transmembrane region" description="Helical" evidence="4">
    <location>
        <begin position="192"/>
        <end position="211"/>
    </location>
</feature>
<sequence length="454" mass="49283">MDSNAEKAIVPSLHRTGTSTDSPAVQRPALSKTRSVTSAALGRVTSHLTTRSIVDPGPPPDGGLTAWVQVFCAWLGVMNTWGFVNSYGALQPYYTEILTQAPSTISWIGSVQAFLMFFLGMFSGRALDAGYFRPTIIIGISINLVGMFTMSLAQNYWQLLLTHGVCTGLGGGIYFIPSMGVAATYFDKRRGLALGLVTTGNSVGGIVYPLVIRQLLDRVGFGWTVRVLGFINVVCLAVVVAFMKPRLPPRKSGPLLDMDAFRDTPYMLQVLGLFFIMPPVYFVFYYIASFARDELGMPYTTSLNLVILVNGVGLPARILPGYIADRYLGIINTMILCLLANVIMLWCWLPIKTIPSFYAFTVLYGLFSAALQSLFSTVIAAYSDDIMKTGTRLGMAFGVMGFAALIGGPISGALVRSGGYRVAMCWAGACCMIAMGFCIAARVAKWGWGWRTKC</sequence>
<feature type="domain" description="Major facilitator superfamily (MFS) profile" evidence="5">
    <location>
        <begin position="35"/>
        <end position="454"/>
    </location>
</feature>
<dbReference type="Gene3D" id="1.20.1250.20">
    <property type="entry name" value="MFS general substrate transporter like domains"/>
    <property type="match status" value="1"/>
</dbReference>
<evidence type="ECO:0000313" key="7">
    <source>
        <dbReference type="Proteomes" id="UP000481861"/>
    </source>
</evidence>
<feature type="transmembrane region" description="Helical" evidence="4">
    <location>
        <begin position="420"/>
        <end position="444"/>
    </location>
</feature>
<dbReference type="InterPro" id="IPR050327">
    <property type="entry name" value="Proton-linked_MCT"/>
</dbReference>
<proteinExistence type="inferred from homology"/>
<dbReference type="OrthoDB" id="6499973at2759"/>
<feature type="transmembrane region" description="Helical" evidence="4">
    <location>
        <begin position="64"/>
        <end position="84"/>
    </location>
</feature>
<organism evidence="6 7">
    <name type="scientific">Massariosphaeria phaeospora</name>
    <dbReference type="NCBI Taxonomy" id="100035"/>
    <lineage>
        <taxon>Eukaryota</taxon>
        <taxon>Fungi</taxon>
        <taxon>Dikarya</taxon>
        <taxon>Ascomycota</taxon>
        <taxon>Pezizomycotina</taxon>
        <taxon>Dothideomycetes</taxon>
        <taxon>Pleosporomycetidae</taxon>
        <taxon>Pleosporales</taxon>
        <taxon>Pleosporales incertae sedis</taxon>
        <taxon>Massariosphaeria</taxon>
    </lineage>
</organism>
<dbReference type="GO" id="GO:0016020">
    <property type="term" value="C:membrane"/>
    <property type="evidence" value="ECO:0007669"/>
    <property type="project" value="UniProtKB-SubCell"/>
</dbReference>
<comment type="similarity">
    <text evidence="2">Belongs to the major facilitator superfamily. Monocarboxylate porter (TC 2.A.1.13) family.</text>
</comment>
<feature type="transmembrane region" description="Helical" evidence="4">
    <location>
        <begin position="223"/>
        <end position="243"/>
    </location>
</feature>
<dbReference type="InterPro" id="IPR011701">
    <property type="entry name" value="MFS"/>
</dbReference>
<evidence type="ECO:0000256" key="3">
    <source>
        <dbReference type="SAM" id="MobiDB-lite"/>
    </source>
</evidence>
<dbReference type="GO" id="GO:0022857">
    <property type="term" value="F:transmembrane transporter activity"/>
    <property type="evidence" value="ECO:0007669"/>
    <property type="project" value="InterPro"/>
</dbReference>
<dbReference type="AlphaFoldDB" id="A0A7C8IG91"/>
<dbReference type="PANTHER" id="PTHR11360:SF130">
    <property type="entry name" value="MAJOR FACILITATOR SUPERFAMILY (MFS) PROFILE DOMAIN-CONTAINING PROTEIN-RELATED"/>
    <property type="match status" value="1"/>
</dbReference>
<comment type="subcellular location">
    <subcellularLocation>
        <location evidence="1">Membrane</location>
        <topology evidence="1">Multi-pass membrane protein</topology>
    </subcellularLocation>
</comment>
<evidence type="ECO:0000256" key="1">
    <source>
        <dbReference type="ARBA" id="ARBA00004141"/>
    </source>
</evidence>
<dbReference type="PANTHER" id="PTHR11360">
    <property type="entry name" value="MONOCARBOXYLATE TRANSPORTER"/>
    <property type="match status" value="1"/>
</dbReference>